<dbReference type="InParanoid" id="D7FR75"/>
<keyword evidence="1" id="KW-1133">Transmembrane helix</keyword>
<proteinExistence type="predicted"/>
<feature type="transmembrane region" description="Helical" evidence="1">
    <location>
        <begin position="321"/>
        <end position="345"/>
    </location>
</feature>
<evidence type="ECO:0000256" key="1">
    <source>
        <dbReference type="SAM" id="Phobius"/>
    </source>
</evidence>
<reference evidence="2 3" key="1">
    <citation type="journal article" date="2010" name="Nature">
        <title>The Ectocarpus genome and the independent evolution of multicellularity in brown algae.</title>
        <authorList>
            <person name="Cock J.M."/>
            <person name="Sterck L."/>
            <person name="Rouze P."/>
            <person name="Scornet D."/>
            <person name="Allen A.E."/>
            <person name="Amoutzias G."/>
            <person name="Anthouard V."/>
            <person name="Artiguenave F."/>
            <person name="Aury J.M."/>
            <person name="Badger J.H."/>
            <person name="Beszteri B."/>
            <person name="Billiau K."/>
            <person name="Bonnet E."/>
            <person name="Bothwell J.H."/>
            <person name="Bowler C."/>
            <person name="Boyen C."/>
            <person name="Brownlee C."/>
            <person name="Carrano C.J."/>
            <person name="Charrier B."/>
            <person name="Cho G.Y."/>
            <person name="Coelho S.M."/>
            <person name="Collen J."/>
            <person name="Corre E."/>
            <person name="Da Silva C."/>
            <person name="Delage L."/>
            <person name="Delaroque N."/>
            <person name="Dittami S.M."/>
            <person name="Doulbeau S."/>
            <person name="Elias M."/>
            <person name="Farnham G."/>
            <person name="Gachon C.M."/>
            <person name="Gschloessl B."/>
            <person name="Heesch S."/>
            <person name="Jabbari K."/>
            <person name="Jubin C."/>
            <person name="Kawai H."/>
            <person name="Kimura K."/>
            <person name="Kloareg B."/>
            <person name="Kupper F.C."/>
            <person name="Lang D."/>
            <person name="Le Bail A."/>
            <person name="Leblanc C."/>
            <person name="Lerouge P."/>
            <person name="Lohr M."/>
            <person name="Lopez P.J."/>
            <person name="Martens C."/>
            <person name="Maumus F."/>
            <person name="Michel G."/>
            <person name="Miranda-Saavedra D."/>
            <person name="Morales J."/>
            <person name="Moreau H."/>
            <person name="Motomura T."/>
            <person name="Nagasato C."/>
            <person name="Napoli C.A."/>
            <person name="Nelson D.R."/>
            <person name="Nyvall-Collen P."/>
            <person name="Peters A.F."/>
            <person name="Pommier C."/>
            <person name="Potin P."/>
            <person name="Poulain J."/>
            <person name="Quesneville H."/>
            <person name="Read B."/>
            <person name="Rensing S.A."/>
            <person name="Ritter A."/>
            <person name="Rousvoal S."/>
            <person name="Samanta M."/>
            <person name="Samson G."/>
            <person name="Schroeder D.C."/>
            <person name="Segurens B."/>
            <person name="Strittmatter M."/>
            <person name="Tonon T."/>
            <person name="Tregear J.W."/>
            <person name="Valentin K."/>
            <person name="von Dassow P."/>
            <person name="Yamagishi T."/>
            <person name="Van de Peer Y."/>
            <person name="Wincker P."/>
        </authorList>
    </citation>
    <scope>NUCLEOTIDE SEQUENCE [LARGE SCALE GENOMIC DNA]</scope>
    <source>
        <strain evidence="3">Ec32 / CCAP1310/4</strain>
    </source>
</reference>
<gene>
    <name evidence="2" type="ORF">Esi_0211_0022</name>
</gene>
<dbReference type="EMBL" id="FN648389">
    <property type="protein sequence ID" value="CBJ49200.1"/>
    <property type="molecule type" value="Genomic_DNA"/>
</dbReference>
<feature type="transmembrane region" description="Helical" evidence="1">
    <location>
        <begin position="255"/>
        <end position="281"/>
    </location>
</feature>
<keyword evidence="1" id="KW-0812">Transmembrane</keyword>
<feature type="transmembrane region" description="Helical" evidence="1">
    <location>
        <begin position="293"/>
        <end position="315"/>
    </location>
</feature>
<dbReference type="Proteomes" id="UP000002630">
    <property type="component" value="Linkage Group LG06"/>
</dbReference>
<dbReference type="AlphaFoldDB" id="D7FR75"/>
<sequence>MIQKQLRSVRLACSLHHHPHAFFAPSCSCTMPKTHPFFLVLFSTAIFTDVARAELPDFPMTLADMEVLAGYYSADGKYLGGMPKAHTLSREIYDCTDFQYSEPNNTASNATYCTGWSADESYGGGFQLGDCECKFSASNGAYCSDWICDQENSDYTLCQCDDTGAAEGLFCNAWSCKQICSGGRAEFEDYRCQRPSPSGHYCEAWNGNVTASDEFEIVSCECLANWHGDQVCSFWECEELGLSTCSSAGASWCDLGVSIGVGGGIGLLGVLVICYGIGLVGRIDSEGQSDTTAGLMGIALGTVWCLSWSSGVVIWGGEAGATYVGIMWGVPIVLAAVVAAFRCFAVYRVRTKDEQELPVSSA</sequence>
<dbReference type="EMBL" id="FN649731">
    <property type="protein sequence ID" value="CBJ49200.1"/>
    <property type="molecule type" value="Genomic_DNA"/>
</dbReference>
<evidence type="ECO:0000313" key="3">
    <source>
        <dbReference type="Proteomes" id="UP000002630"/>
    </source>
</evidence>
<evidence type="ECO:0000313" key="2">
    <source>
        <dbReference type="EMBL" id="CBJ49200.1"/>
    </source>
</evidence>
<name>D7FR75_ECTSI</name>
<accession>D7FR75</accession>
<keyword evidence="1" id="KW-0472">Membrane</keyword>
<protein>
    <submittedName>
        <fullName evidence="2">Uncharacterized protein</fullName>
    </submittedName>
</protein>
<keyword evidence="3" id="KW-1185">Reference proteome</keyword>
<organism evidence="2 3">
    <name type="scientific">Ectocarpus siliculosus</name>
    <name type="common">Brown alga</name>
    <name type="synonym">Conferva siliculosa</name>
    <dbReference type="NCBI Taxonomy" id="2880"/>
    <lineage>
        <taxon>Eukaryota</taxon>
        <taxon>Sar</taxon>
        <taxon>Stramenopiles</taxon>
        <taxon>Ochrophyta</taxon>
        <taxon>PX clade</taxon>
        <taxon>Phaeophyceae</taxon>
        <taxon>Ectocarpales</taxon>
        <taxon>Ectocarpaceae</taxon>
        <taxon>Ectocarpus</taxon>
    </lineage>
</organism>